<dbReference type="InterPro" id="IPR040570">
    <property type="entry name" value="LAL_C2"/>
</dbReference>
<evidence type="ECO:0000259" key="5">
    <source>
        <dbReference type="PROSITE" id="PS50975"/>
    </source>
</evidence>
<dbReference type="OrthoDB" id="9803907at2"/>
<evidence type="ECO:0000313" key="7">
    <source>
        <dbReference type="Proteomes" id="UP000003571"/>
    </source>
</evidence>
<feature type="domain" description="ATP-grasp" evidence="5">
    <location>
        <begin position="108"/>
        <end position="305"/>
    </location>
</feature>
<gene>
    <name evidence="6" type="ORF">TresaDRAFT_0166</name>
</gene>
<dbReference type="GO" id="GO:0046872">
    <property type="term" value="F:metal ion binding"/>
    <property type="evidence" value="ECO:0007669"/>
    <property type="project" value="InterPro"/>
</dbReference>
<dbReference type="InterPro" id="IPR011761">
    <property type="entry name" value="ATP-grasp"/>
</dbReference>
<keyword evidence="1" id="KW-0436">Ligase</keyword>
<dbReference type="PROSITE" id="PS50975">
    <property type="entry name" value="ATP_GRASP"/>
    <property type="match status" value="1"/>
</dbReference>
<evidence type="ECO:0000256" key="4">
    <source>
        <dbReference type="PROSITE-ProRule" id="PRU00409"/>
    </source>
</evidence>
<keyword evidence="2 4" id="KW-0547">Nucleotide-binding</keyword>
<dbReference type="RefSeq" id="WP_002706367.1">
    <property type="nucleotide sequence ID" value="NZ_AGRW01000054.1"/>
</dbReference>
<organism evidence="6 7">
    <name type="scientific">Treponema saccharophilum DSM 2985</name>
    <dbReference type="NCBI Taxonomy" id="907348"/>
    <lineage>
        <taxon>Bacteria</taxon>
        <taxon>Pseudomonadati</taxon>
        <taxon>Spirochaetota</taxon>
        <taxon>Spirochaetia</taxon>
        <taxon>Spirochaetales</taxon>
        <taxon>Treponemataceae</taxon>
        <taxon>Treponema</taxon>
    </lineage>
</organism>
<dbReference type="PANTHER" id="PTHR43585:SF2">
    <property type="entry name" value="ATP-GRASP ENZYME FSQD"/>
    <property type="match status" value="1"/>
</dbReference>
<dbReference type="InterPro" id="IPR052032">
    <property type="entry name" value="ATP-dep_AA_Ligase"/>
</dbReference>
<dbReference type="Pfam" id="PF13535">
    <property type="entry name" value="ATP-grasp_4"/>
    <property type="match status" value="1"/>
</dbReference>
<accession>H7EP60</accession>
<keyword evidence="7" id="KW-1185">Reference proteome</keyword>
<evidence type="ECO:0000256" key="3">
    <source>
        <dbReference type="ARBA" id="ARBA00022840"/>
    </source>
</evidence>
<dbReference type="AlphaFoldDB" id="H7EP60"/>
<evidence type="ECO:0000256" key="2">
    <source>
        <dbReference type="ARBA" id="ARBA00022741"/>
    </source>
</evidence>
<proteinExistence type="predicted"/>
<dbReference type="Gene3D" id="3.30.470.20">
    <property type="entry name" value="ATP-grasp fold, B domain"/>
    <property type="match status" value="1"/>
</dbReference>
<comment type="caution">
    <text evidence="6">The sequence shown here is derived from an EMBL/GenBank/DDBJ whole genome shotgun (WGS) entry which is preliminary data.</text>
</comment>
<dbReference type="SUPFAM" id="SSF52440">
    <property type="entry name" value="PreATP-grasp domain"/>
    <property type="match status" value="1"/>
</dbReference>
<dbReference type="STRING" id="907348.TresaDRAFT_0166"/>
<dbReference type="SUPFAM" id="SSF56059">
    <property type="entry name" value="Glutathione synthetase ATP-binding domain-like"/>
    <property type="match status" value="1"/>
</dbReference>
<name>H7EP60_9SPIR</name>
<evidence type="ECO:0000313" key="6">
    <source>
        <dbReference type="EMBL" id="EIC00693.1"/>
    </source>
</evidence>
<dbReference type="EMBL" id="AGRW01000054">
    <property type="protein sequence ID" value="EIC00693.1"/>
    <property type="molecule type" value="Genomic_DNA"/>
</dbReference>
<dbReference type="Pfam" id="PF22660">
    <property type="entry name" value="RS_preATP-grasp-like"/>
    <property type="match status" value="1"/>
</dbReference>
<evidence type="ECO:0000256" key="1">
    <source>
        <dbReference type="ARBA" id="ARBA00022598"/>
    </source>
</evidence>
<dbReference type="Gene3D" id="3.40.50.20">
    <property type="match status" value="1"/>
</dbReference>
<dbReference type="Pfam" id="PF18603">
    <property type="entry name" value="LAL_C2"/>
    <property type="match status" value="1"/>
</dbReference>
<dbReference type="eggNOG" id="COG1181">
    <property type="taxonomic scope" value="Bacteria"/>
</dbReference>
<sequence>MKKILILGAGLMQKPAILAAKSLGLSSVVVDGNPSAVCVPLADEFVHVDLKDRAALLELARTIGSDLAGVFTAGTDFSASVAYVAENMGLPSHSFQSCLNASDKVRMRGCFERARVPCPSFREVVRSQIGELEKEVVSGAVRFPKVVKPCDNMGGRGCRLVRSAEEFLPAVEESVRNSRTSRAIFEDYMDGAEFSIDSIVYNGTLTITGFADRHIFYPPYFIEMGHSLPSEVDSRIKNELIATFALGIKALGLTCGVAKADIKYTKDGPMIGEIAARLSGGYMSGWTFPYSSGMNLTEEAMKIAAGLKPDYVLANRKSLPWEPHDSVKDMEQPFELFEIRSSLVSAERAWVSIPGVVREVCGLDDASGIYGVKDVLPRVKSGDRVDFPRNNVEKCGNIIAVALDRRTAYRSAEDAVSSITLRLEPRNEATDKFLSGGCEKDEAGFPVPAFTLPQPAEDVRKSFAYSRTIPAGKPVRPLLPEPLEALAGSLRDWNHCTLSFTLEKFDRLCPNHPELDGAGFWNAVLRGGIQGALYFADCRK</sequence>
<dbReference type="PANTHER" id="PTHR43585">
    <property type="entry name" value="FUMIPYRROLE BIOSYNTHESIS PROTEIN C"/>
    <property type="match status" value="1"/>
</dbReference>
<dbReference type="InterPro" id="IPR054350">
    <property type="entry name" value="PurT/PurK_preATP-grasp"/>
</dbReference>
<keyword evidence="3 4" id="KW-0067">ATP-binding</keyword>
<protein>
    <recommendedName>
        <fullName evidence="5">ATP-grasp domain-containing protein</fullName>
    </recommendedName>
</protein>
<dbReference type="InterPro" id="IPR016185">
    <property type="entry name" value="PreATP-grasp_dom_sf"/>
</dbReference>
<dbReference type="GO" id="GO:0005524">
    <property type="term" value="F:ATP binding"/>
    <property type="evidence" value="ECO:0007669"/>
    <property type="project" value="UniProtKB-UniRule"/>
</dbReference>
<reference evidence="6 7" key="1">
    <citation type="submission" date="2011-09" db="EMBL/GenBank/DDBJ databases">
        <title>The draft genome of Treponema saccharophilum DSM 2985.</title>
        <authorList>
            <consortium name="US DOE Joint Genome Institute (JGI-PGF)"/>
            <person name="Lucas S."/>
            <person name="Copeland A."/>
            <person name="Lapidus A."/>
            <person name="Glavina del Rio T."/>
            <person name="Dalin E."/>
            <person name="Tice H."/>
            <person name="Bruce D."/>
            <person name="Goodwin L."/>
            <person name="Pitluck S."/>
            <person name="Peters L."/>
            <person name="Kyrpides N."/>
            <person name="Mavromatis K."/>
            <person name="Ivanova N."/>
            <person name="Markowitz V."/>
            <person name="Cheng J.-F."/>
            <person name="Hugenholtz P."/>
            <person name="Woyke T."/>
            <person name="Wu D."/>
            <person name="Gronow S."/>
            <person name="Wellnitz S."/>
            <person name="Brambilla E."/>
            <person name="Klenk H.-P."/>
            <person name="Eisen J.A."/>
        </authorList>
    </citation>
    <scope>NUCLEOTIDE SEQUENCE [LARGE SCALE GENOMIC DNA]</scope>
    <source>
        <strain evidence="6 7">DSM 2985</strain>
    </source>
</reference>
<dbReference type="GO" id="GO:0016874">
    <property type="term" value="F:ligase activity"/>
    <property type="evidence" value="ECO:0007669"/>
    <property type="project" value="UniProtKB-KW"/>
</dbReference>
<dbReference type="PATRIC" id="fig|907348.3.peg.2752"/>
<dbReference type="Proteomes" id="UP000003571">
    <property type="component" value="Unassembled WGS sequence"/>
</dbReference>